<proteinExistence type="predicted"/>
<keyword evidence="2" id="KW-1185">Reference proteome</keyword>
<name>A0ABU2J9A5_9ACTN</name>
<evidence type="ECO:0000313" key="1">
    <source>
        <dbReference type="EMBL" id="MDT0261569.1"/>
    </source>
</evidence>
<dbReference type="Proteomes" id="UP001183176">
    <property type="component" value="Unassembled WGS sequence"/>
</dbReference>
<dbReference type="EMBL" id="JAVREH010000008">
    <property type="protein sequence ID" value="MDT0261569.1"/>
    <property type="molecule type" value="Genomic_DNA"/>
</dbReference>
<accession>A0ABU2J9A5</accession>
<gene>
    <name evidence="1" type="ORF">RM423_09205</name>
</gene>
<dbReference type="InterPro" id="IPR018561">
    <property type="entry name" value="AosR"/>
</dbReference>
<organism evidence="1 2">
    <name type="scientific">Jatrophihabitans lederbergiae</name>
    <dbReference type="NCBI Taxonomy" id="3075547"/>
    <lineage>
        <taxon>Bacteria</taxon>
        <taxon>Bacillati</taxon>
        <taxon>Actinomycetota</taxon>
        <taxon>Actinomycetes</taxon>
        <taxon>Jatrophihabitantales</taxon>
        <taxon>Jatrophihabitantaceae</taxon>
        <taxon>Jatrophihabitans</taxon>
    </lineage>
</organism>
<reference evidence="2" key="1">
    <citation type="submission" date="2023-07" db="EMBL/GenBank/DDBJ databases">
        <title>30 novel species of actinomycetes from the DSMZ collection.</title>
        <authorList>
            <person name="Nouioui I."/>
        </authorList>
    </citation>
    <scope>NUCLEOTIDE SEQUENCE [LARGE SCALE GENOMIC DNA]</scope>
    <source>
        <strain evidence="2">DSM 44399</strain>
    </source>
</reference>
<protein>
    <submittedName>
        <fullName evidence="1">DUF2017 family protein</fullName>
    </submittedName>
</protein>
<dbReference type="RefSeq" id="WP_311422723.1">
    <property type="nucleotide sequence ID" value="NZ_JAVREH010000008.1"/>
</dbReference>
<dbReference type="Pfam" id="PF09438">
    <property type="entry name" value="DUF2017"/>
    <property type="match status" value="1"/>
</dbReference>
<sequence length="150" mass="16862">MKARRRGALIRVDLTGTEVDLLAAMLDDFGLLLEEPDPADPVIQRLYPDGYTDDDEASEEYRGLVESDLRTERSGRLQACRAELPEGGGRLELDAEAADRWLRVLNDLRLALGTRLEITDDNELDETDPSVNIYSWLTAVQDTLILNVME</sequence>
<comment type="caution">
    <text evidence="1">The sequence shown here is derived from an EMBL/GenBank/DDBJ whole genome shotgun (WGS) entry which is preliminary data.</text>
</comment>
<evidence type="ECO:0000313" key="2">
    <source>
        <dbReference type="Proteomes" id="UP001183176"/>
    </source>
</evidence>